<feature type="transmembrane region" description="Helical" evidence="1">
    <location>
        <begin position="31"/>
        <end position="50"/>
    </location>
</feature>
<name>A0A146L9Q8_LYGHE</name>
<organism evidence="2">
    <name type="scientific">Lygus hesperus</name>
    <name type="common">Western plant bug</name>
    <dbReference type="NCBI Taxonomy" id="30085"/>
    <lineage>
        <taxon>Eukaryota</taxon>
        <taxon>Metazoa</taxon>
        <taxon>Ecdysozoa</taxon>
        <taxon>Arthropoda</taxon>
        <taxon>Hexapoda</taxon>
        <taxon>Insecta</taxon>
        <taxon>Pterygota</taxon>
        <taxon>Neoptera</taxon>
        <taxon>Paraneoptera</taxon>
        <taxon>Hemiptera</taxon>
        <taxon>Heteroptera</taxon>
        <taxon>Panheteroptera</taxon>
        <taxon>Cimicomorpha</taxon>
        <taxon>Miridae</taxon>
        <taxon>Mirini</taxon>
        <taxon>Lygus</taxon>
    </lineage>
</organism>
<evidence type="ECO:0000256" key="1">
    <source>
        <dbReference type="SAM" id="Phobius"/>
    </source>
</evidence>
<sequence length="145" mass="16376">MMNATKTTLSVPKMHLFSYTSLPSFSAGRTVLDSFLLLLILATLAFIFVLHTRSHSGDVQPFAPLQMMSLLLSSKPDLLLHVALQRLILCYFTHPHVEIDGEEKTTHSCHPFRYIMRLLYTMIATTSTTTTIISTKTVMMTWAVQ</sequence>
<keyword evidence="1" id="KW-1133">Transmembrane helix</keyword>
<dbReference type="EMBL" id="GDHC01014772">
    <property type="protein sequence ID" value="JAQ03857.1"/>
    <property type="molecule type" value="Transcribed_RNA"/>
</dbReference>
<accession>A0A146L9Q8</accession>
<dbReference type="AlphaFoldDB" id="A0A146L9Q8"/>
<evidence type="ECO:0000313" key="2">
    <source>
        <dbReference type="EMBL" id="JAQ03857.1"/>
    </source>
</evidence>
<gene>
    <name evidence="2" type="ORF">g.45122</name>
</gene>
<keyword evidence="1" id="KW-0812">Transmembrane</keyword>
<proteinExistence type="predicted"/>
<keyword evidence="1" id="KW-0472">Membrane</keyword>
<protein>
    <submittedName>
        <fullName evidence="2">Uncharacterized protein</fullName>
    </submittedName>
</protein>
<reference evidence="2" key="1">
    <citation type="journal article" date="2016" name="Gigascience">
        <title>De novo construction of an expanded transcriptome assembly for the western tarnished plant bug, Lygus hesperus.</title>
        <authorList>
            <person name="Tassone E.E."/>
            <person name="Geib S.M."/>
            <person name="Hall B."/>
            <person name="Fabrick J.A."/>
            <person name="Brent C.S."/>
            <person name="Hull J.J."/>
        </authorList>
    </citation>
    <scope>NUCLEOTIDE SEQUENCE</scope>
</reference>